<dbReference type="Proteomes" id="UP000308760">
    <property type="component" value="Unassembled WGS sequence"/>
</dbReference>
<proteinExistence type="predicted"/>
<gene>
    <name evidence="1" type="ORF">FAB82_10560</name>
</gene>
<sequence length="340" mass="36125">MTNPLIADPTSTAPTAGSKVVHGLAKTGESYGAIFTSADFSFMDAAATTVTTGLDVLSFIGNPFKHLVQAGFGWLIEHVWFLREPFDMLAGNPQAIDGLALTWNNIAMEMTAAADEWAAEVAAVDDWTGADADNYREAATGFEAVLRASSEQAVSTAEAINVAGVAVGILRSIFLEIITNFIAEAIMWLLSAAATAGFTFGATMAAAAARVVSKAVAVFAKMVGKLGRLMSKMGRLAGQLRKFSSEAKGLRKALDVTKDKLLQGTSKSLTKAGSSTMNSTLDIWKKSFDATRKSWDPLKNNWGNPINLQKIGKYTLTETNDGLKLEDQMDADRAAQGGNP</sequence>
<comment type="caution">
    <text evidence="1">The sequence shown here is derived from an EMBL/GenBank/DDBJ whole genome shotgun (WGS) entry which is preliminary data.</text>
</comment>
<evidence type="ECO:0008006" key="3">
    <source>
        <dbReference type="Google" id="ProtNLM"/>
    </source>
</evidence>
<dbReference type="AlphaFoldDB" id="A0A4S8QEM3"/>
<organism evidence="1 2">
    <name type="scientific">Glycomyces buryatensis</name>
    <dbReference type="NCBI Taxonomy" id="2570927"/>
    <lineage>
        <taxon>Bacteria</taxon>
        <taxon>Bacillati</taxon>
        <taxon>Actinomycetota</taxon>
        <taxon>Actinomycetes</taxon>
        <taxon>Glycomycetales</taxon>
        <taxon>Glycomycetaceae</taxon>
        <taxon>Glycomyces</taxon>
    </lineage>
</organism>
<dbReference type="RefSeq" id="WP_136534505.1">
    <property type="nucleotide sequence ID" value="NZ_STGY01000042.1"/>
</dbReference>
<dbReference type="EMBL" id="STGY01000042">
    <property type="protein sequence ID" value="THV41542.1"/>
    <property type="molecule type" value="Genomic_DNA"/>
</dbReference>
<protein>
    <recommendedName>
        <fullName evidence="3">WXG100 family type VII secretion target</fullName>
    </recommendedName>
</protein>
<evidence type="ECO:0000313" key="1">
    <source>
        <dbReference type="EMBL" id="THV41542.1"/>
    </source>
</evidence>
<dbReference type="OrthoDB" id="4763957at2"/>
<name>A0A4S8QEM3_9ACTN</name>
<accession>A0A4S8QEM3</accession>
<reference evidence="2" key="1">
    <citation type="submission" date="2019-04" db="EMBL/GenBank/DDBJ databases">
        <title>Nocardioides xinjiangensis sp. nov.</title>
        <authorList>
            <person name="Liu S."/>
        </authorList>
    </citation>
    <scope>NUCLEOTIDE SEQUENCE [LARGE SCALE GENOMIC DNA]</scope>
    <source>
        <strain evidence="2">18</strain>
    </source>
</reference>
<evidence type="ECO:0000313" key="2">
    <source>
        <dbReference type="Proteomes" id="UP000308760"/>
    </source>
</evidence>
<reference evidence="1 2" key="2">
    <citation type="submission" date="2019-05" db="EMBL/GenBank/DDBJ databases">
        <title>Glycomyces buryatensis sp. nov.</title>
        <authorList>
            <person name="Nikitina E."/>
        </authorList>
    </citation>
    <scope>NUCLEOTIDE SEQUENCE [LARGE SCALE GENOMIC DNA]</scope>
    <source>
        <strain evidence="1 2">18</strain>
    </source>
</reference>
<keyword evidence="2" id="KW-1185">Reference proteome</keyword>